<dbReference type="OrthoDB" id="9802248at2"/>
<dbReference type="SUPFAM" id="SSF56281">
    <property type="entry name" value="Metallo-hydrolase/oxidoreductase"/>
    <property type="match status" value="1"/>
</dbReference>
<evidence type="ECO:0000313" key="3">
    <source>
        <dbReference type="Proteomes" id="UP000095713"/>
    </source>
</evidence>
<dbReference type="Pfam" id="PF00753">
    <property type="entry name" value="Lactamase_B"/>
    <property type="match status" value="1"/>
</dbReference>
<evidence type="ECO:0000313" key="2">
    <source>
        <dbReference type="EMBL" id="OEK09033.1"/>
    </source>
</evidence>
<accession>A0A1E5TCB1</accession>
<proteinExistence type="predicted"/>
<dbReference type="SMART" id="SM00849">
    <property type="entry name" value="Lactamase_B"/>
    <property type="match status" value="1"/>
</dbReference>
<comment type="caution">
    <text evidence="2">The sequence shown here is derived from an EMBL/GenBank/DDBJ whole genome shotgun (WGS) entry which is preliminary data.</text>
</comment>
<dbReference type="InterPro" id="IPR036866">
    <property type="entry name" value="RibonucZ/Hydroxyglut_hydro"/>
</dbReference>
<organism evidence="2 3">
    <name type="scientific">Flavivirga aquatica</name>
    <dbReference type="NCBI Taxonomy" id="1849968"/>
    <lineage>
        <taxon>Bacteria</taxon>
        <taxon>Pseudomonadati</taxon>
        <taxon>Bacteroidota</taxon>
        <taxon>Flavobacteriia</taxon>
        <taxon>Flavobacteriales</taxon>
        <taxon>Flavobacteriaceae</taxon>
        <taxon>Flavivirga</taxon>
    </lineage>
</organism>
<keyword evidence="3" id="KW-1185">Reference proteome</keyword>
<evidence type="ECO:0000259" key="1">
    <source>
        <dbReference type="SMART" id="SM00849"/>
    </source>
</evidence>
<gene>
    <name evidence="2" type="ORF">A8C32_14170</name>
</gene>
<dbReference type="EMBL" id="MDJD01000014">
    <property type="protein sequence ID" value="OEK09033.1"/>
    <property type="molecule type" value="Genomic_DNA"/>
</dbReference>
<dbReference type="STRING" id="1849968.A8C32_14170"/>
<dbReference type="InterPro" id="IPR001279">
    <property type="entry name" value="Metallo-B-lactamas"/>
</dbReference>
<reference evidence="2 3" key="1">
    <citation type="submission" date="2016-05" db="EMBL/GenBank/DDBJ databases">
        <title>Draft Genome Sequence of Algibacter sp. Strain SK-16 Isolated from the Surface Water of Aburatsubo Inlet.</title>
        <authorList>
            <person name="Wong S.-K."/>
            <person name="Yoshizawa S."/>
            <person name="Nakajima Y."/>
            <person name="Ogura Y."/>
            <person name="Tetsuya H."/>
            <person name="Hamasaki K."/>
        </authorList>
    </citation>
    <scope>NUCLEOTIDE SEQUENCE [LARGE SCALE GENOMIC DNA]</scope>
    <source>
        <strain evidence="2 3">SK-16</strain>
    </source>
</reference>
<name>A0A1E5TCB1_9FLAO</name>
<dbReference type="Gene3D" id="3.60.15.10">
    <property type="entry name" value="Ribonuclease Z/Hydroxyacylglutathione hydrolase-like"/>
    <property type="match status" value="1"/>
</dbReference>
<dbReference type="PANTHER" id="PTHR42951">
    <property type="entry name" value="METALLO-BETA-LACTAMASE DOMAIN-CONTAINING"/>
    <property type="match status" value="1"/>
</dbReference>
<dbReference type="AlphaFoldDB" id="A0A1E5TCB1"/>
<feature type="domain" description="Metallo-beta-lactamase" evidence="1">
    <location>
        <begin position="63"/>
        <end position="233"/>
    </location>
</feature>
<dbReference type="Proteomes" id="UP000095713">
    <property type="component" value="Unassembled WGS sequence"/>
</dbReference>
<dbReference type="RefSeq" id="WP_069829288.1">
    <property type="nucleotide sequence ID" value="NZ_MDJD01000014.1"/>
</dbReference>
<protein>
    <recommendedName>
        <fullName evidence="1">Metallo-beta-lactamase domain-containing protein</fullName>
    </recommendedName>
</protein>
<sequence length="331" mass="37375">MKNVITIVAIVAISISSYAQKTLESYEPVLNSTLEKSIKVSYEKGYVIEEVKPNIYVLTDGIWQSAAIVTSDGVVLIDAPESFGQKIEKAVKEVTNEPIRTLVYTHGHSDHIGGSQYLSNLKDLEIISQTGVADFLREKNDSRRLIPTRTFEGALVLKKGSKQIYLSNHMNYHSNEGDLFVSVPQDKFLMVIDVLAPGYVPFKNLDLSNNVHNYLKVFDQILAYDFDVFIGGHLTGIGTKDDVLLNKAYVNDLYETVKRIHSSTNMLEVMSAAAEKIGWNNKYLLFDTFLNKVIEDSYKEIKSRWISQLAGVDVFTKSHISTMLNYVRWDD</sequence>
<dbReference type="InterPro" id="IPR050855">
    <property type="entry name" value="NDM-1-like"/>
</dbReference>